<reference evidence="1 2" key="1">
    <citation type="submission" date="2021-06" db="EMBL/GenBank/DDBJ databases">
        <title>Caerostris extrusa draft genome.</title>
        <authorList>
            <person name="Kono N."/>
            <person name="Arakawa K."/>
        </authorList>
    </citation>
    <scope>NUCLEOTIDE SEQUENCE [LARGE SCALE GENOMIC DNA]</scope>
</reference>
<dbReference type="EMBL" id="BPLR01016712">
    <property type="protein sequence ID" value="GIY85916.1"/>
    <property type="molecule type" value="Genomic_DNA"/>
</dbReference>
<dbReference type="Proteomes" id="UP001054945">
    <property type="component" value="Unassembled WGS sequence"/>
</dbReference>
<sequence length="97" mass="10738">MFLVIKFSQLGKLFSFAAPELPGKFSRGCIFSLLGKQSFAKHASPKHSNSGLFNTTFGSSNSAVFHIKPLHLLCSVFSLQELGERGILWRCKYVLAD</sequence>
<evidence type="ECO:0000313" key="2">
    <source>
        <dbReference type="Proteomes" id="UP001054945"/>
    </source>
</evidence>
<gene>
    <name evidence="1" type="ORF">CEXT_162961</name>
</gene>
<accession>A0AAV4WTU6</accession>
<proteinExistence type="predicted"/>
<name>A0AAV4WTU6_CAEEX</name>
<organism evidence="1 2">
    <name type="scientific">Caerostris extrusa</name>
    <name type="common">Bark spider</name>
    <name type="synonym">Caerostris bankana</name>
    <dbReference type="NCBI Taxonomy" id="172846"/>
    <lineage>
        <taxon>Eukaryota</taxon>
        <taxon>Metazoa</taxon>
        <taxon>Ecdysozoa</taxon>
        <taxon>Arthropoda</taxon>
        <taxon>Chelicerata</taxon>
        <taxon>Arachnida</taxon>
        <taxon>Araneae</taxon>
        <taxon>Araneomorphae</taxon>
        <taxon>Entelegynae</taxon>
        <taxon>Araneoidea</taxon>
        <taxon>Araneidae</taxon>
        <taxon>Caerostris</taxon>
    </lineage>
</organism>
<dbReference type="AlphaFoldDB" id="A0AAV4WTU6"/>
<evidence type="ECO:0000313" key="1">
    <source>
        <dbReference type="EMBL" id="GIY85916.1"/>
    </source>
</evidence>
<protein>
    <submittedName>
        <fullName evidence="1">Uncharacterized protein</fullName>
    </submittedName>
</protein>
<comment type="caution">
    <text evidence="1">The sequence shown here is derived from an EMBL/GenBank/DDBJ whole genome shotgun (WGS) entry which is preliminary data.</text>
</comment>
<keyword evidence="2" id="KW-1185">Reference proteome</keyword>